<dbReference type="GO" id="GO:0005634">
    <property type="term" value="C:nucleus"/>
    <property type="evidence" value="ECO:0007669"/>
    <property type="project" value="TreeGrafter"/>
</dbReference>
<dbReference type="AlphaFoldDB" id="A0A820PWC6"/>
<dbReference type="PROSITE" id="PS00108">
    <property type="entry name" value="PROTEIN_KINASE_ST"/>
    <property type="match status" value="1"/>
</dbReference>
<dbReference type="Proteomes" id="UP000663868">
    <property type="component" value="Unassembled WGS sequence"/>
</dbReference>
<dbReference type="Gene3D" id="1.10.510.10">
    <property type="entry name" value="Transferase(Phosphotransferase) domain 1"/>
    <property type="match status" value="1"/>
</dbReference>
<sequence length="91" mass="10346">MALHNHKIVHLDIKPQNLVVFPGNRVKLVDLGIAQKAYKHRVGSNGTWLYSAPEVANVPRNHTMLNTSKADVWSWGAVLYRITYLVPPRYV</sequence>
<organism evidence="2 3">
    <name type="scientific">Adineta steineri</name>
    <dbReference type="NCBI Taxonomy" id="433720"/>
    <lineage>
        <taxon>Eukaryota</taxon>
        <taxon>Metazoa</taxon>
        <taxon>Spiralia</taxon>
        <taxon>Gnathifera</taxon>
        <taxon>Rotifera</taxon>
        <taxon>Eurotatoria</taxon>
        <taxon>Bdelloidea</taxon>
        <taxon>Adinetida</taxon>
        <taxon>Adinetidae</taxon>
        <taxon>Adineta</taxon>
    </lineage>
</organism>
<comment type="caution">
    <text evidence="2">The sequence shown here is derived from an EMBL/GenBank/DDBJ whole genome shotgun (WGS) entry which is preliminary data.</text>
</comment>
<evidence type="ECO:0000259" key="1">
    <source>
        <dbReference type="PROSITE" id="PS50011"/>
    </source>
</evidence>
<reference evidence="2" key="1">
    <citation type="submission" date="2021-02" db="EMBL/GenBank/DDBJ databases">
        <authorList>
            <person name="Nowell W R."/>
        </authorList>
    </citation>
    <scope>NUCLEOTIDE SEQUENCE</scope>
</reference>
<dbReference type="InterPro" id="IPR008271">
    <property type="entry name" value="Ser/Thr_kinase_AS"/>
</dbReference>
<dbReference type="InterPro" id="IPR000719">
    <property type="entry name" value="Prot_kinase_dom"/>
</dbReference>
<evidence type="ECO:0000313" key="3">
    <source>
        <dbReference type="Proteomes" id="UP000663868"/>
    </source>
</evidence>
<dbReference type="GO" id="GO:0004674">
    <property type="term" value="F:protein serine/threonine kinase activity"/>
    <property type="evidence" value="ECO:0007669"/>
    <property type="project" value="TreeGrafter"/>
</dbReference>
<dbReference type="PANTHER" id="PTHR44167:SF24">
    <property type="entry name" value="SERINE_THREONINE-PROTEIN KINASE CHK2"/>
    <property type="match status" value="1"/>
</dbReference>
<gene>
    <name evidence="2" type="ORF">KXQ929_LOCUS51693</name>
</gene>
<dbReference type="InterPro" id="IPR011009">
    <property type="entry name" value="Kinase-like_dom_sf"/>
</dbReference>
<protein>
    <recommendedName>
        <fullName evidence="1">Protein kinase domain-containing protein</fullName>
    </recommendedName>
</protein>
<dbReference type="PANTHER" id="PTHR44167">
    <property type="entry name" value="OVARIAN-SPECIFIC SERINE/THREONINE-PROTEIN KINASE LOK-RELATED"/>
    <property type="match status" value="1"/>
</dbReference>
<evidence type="ECO:0000313" key="2">
    <source>
        <dbReference type="EMBL" id="CAF4412732.1"/>
    </source>
</evidence>
<dbReference type="EMBL" id="CAJOBB010026016">
    <property type="protein sequence ID" value="CAF4412732.1"/>
    <property type="molecule type" value="Genomic_DNA"/>
</dbReference>
<dbReference type="Pfam" id="PF00069">
    <property type="entry name" value="Pkinase"/>
    <property type="match status" value="1"/>
</dbReference>
<feature type="domain" description="Protein kinase" evidence="1">
    <location>
        <begin position="1"/>
        <end position="91"/>
    </location>
</feature>
<dbReference type="GO" id="GO:0005524">
    <property type="term" value="F:ATP binding"/>
    <property type="evidence" value="ECO:0007669"/>
    <property type="project" value="InterPro"/>
</dbReference>
<dbReference type="GO" id="GO:0044773">
    <property type="term" value="P:mitotic DNA damage checkpoint signaling"/>
    <property type="evidence" value="ECO:0007669"/>
    <property type="project" value="TreeGrafter"/>
</dbReference>
<dbReference type="PROSITE" id="PS50011">
    <property type="entry name" value="PROTEIN_KINASE_DOM"/>
    <property type="match status" value="1"/>
</dbReference>
<feature type="non-terminal residue" evidence="2">
    <location>
        <position position="1"/>
    </location>
</feature>
<accession>A0A820PWC6</accession>
<name>A0A820PWC6_9BILA</name>
<dbReference type="SUPFAM" id="SSF56112">
    <property type="entry name" value="Protein kinase-like (PK-like)"/>
    <property type="match status" value="1"/>
</dbReference>
<proteinExistence type="predicted"/>